<protein>
    <recommendedName>
        <fullName evidence="2">GNAT family N-acetyltransferase</fullName>
    </recommendedName>
</protein>
<dbReference type="InterPro" id="IPR038764">
    <property type="entry name" value="GNAT_N_AcTrfase_prd"/>
</dbReference>
<dbReference type="AlphaFoldDB" id="A0A6B1D140"/>
<evidence type="ECO:0000313" key="1">
    <source>
        <dbReference type="EMBL" id="MYC93346.1"/>
    </source>
</evidence>
<accession>A0A6B1D140</accession>
<name>A0A6B1D140_9CHLR</name>
<dbReference type="InterPro" id="IPR016181">
    <property type="entry name" value="Acyl_CoA_acyltransferase"/>
</dbReference>
<sequence length="420" mass="46353">MSRFVSAKRVDSSSADWPDRLRDLRRQLEERPSLLPHHFLEAVLPKIGGACFALNCSRRGEAGSLGGYAFLLPRDVSGGGATYTLRYEHVAGTLPLGADEISRAVERVLPPNHKTCFYLPDADHSFSPTHIDLDGVDCGRPDEREAAQIRSMQQSIWHSPPEGLYPSDLHSAQGGAGCSLVARVDGAVAGFLLGFFRFPTIPAMPAFHPYRRELQLESQLLAVAPGMRRRRIALALKRLQARQALESGIDLINWTTDPLLFANGFLNFTRLGAVACEFQPSLYSFRNELNRVTAARLNLLWAVRTQRVQKALRGSEHSGPIEIGSDPDLTVVNQGHGAPLFSAAGARIAIEIPPDWVALQRQDQPAAQRWRDVTNQLLDHYLGSEPGRYFITATGVSGSRRYIIGERVDDTLLDDLFALA</sequence>
<organism evidence="1">
    <name type="scientific">Caldilineaceae bacterium SB0661_bin_32</name>
    <dbReference type="NCBI Taxonomy" id="2605255"/>
    <lineage>
        <taxon>Bacteria</taxon>
        <taxon>Bacillati</taxon>
        <taxon>Chloroflexota</taxon>
        <taxon>Caldilineae</taxon>
        <taxon>Caldilineales</taxon>
        <taxon>Caldilineaceae</taxon>
    </lineage>
</organism>
<dbReference type="PANTHER" id="PTHR41700">
    <property type="entry name" value="GCN5-RELATED N-ACETYLTRANSFERASE"/>
    <property type="match status" value="1"/>
</dbReference>
<dbReference type="PANTHER" id="PTHR41700:SF1">
    <property type="entry name" value="N-ACETYLTRANSFERASE DOMAIN-CONTAINING PROTEIN"/>
    <property type="match status" value="1"/>
</dbReference>
<dbReference type="SUPFAM" id="SSF55729">
    <property type="entry name" value="Acyl-CoA N-acyltransferases (Nat)"/>
    <property type="match status" value="1"/>
</dbReference>
<dbReference type="EMBL" id="VXMH01000001">
    <property type="protein sequence ID" value="MYC93346.1"/>
    <property type="molecule type" value="Genomic_DNA"/>
</dbReference>
<gene>
    <name evidence="1" type="ORF">F4X14_00100</name>
</gene>
<evidence type="ECO:0008006" key="2">
    <source>
        <dbReference type="Google" id="ProtNLM"/>
    </source>
</evidence>
<dbReference type="Gene3D" id="3.40.630.30">
    <property type="match status" value="1"/>
</dbReference>
<proteinExistence type="predicted"/>
<comment type="caution">
    <text evidence="1">The sequence shown here is derived from an EMBL/GenBank/DDBJ whole genome shotgun (WGS) entry which is preliminary data.</text>
</comment>
<reference evidence="1" key="1">
    <citation type="submission" date="2019-09" db="EMBL/GenBank/DDBJ databases">
        <title>Characterisation of the sponge microbiome using genome-centric metagenomics.</title>
        <authorList>
            <person name="Engelberts J.P."/>
            <person name="Robbins S.J."/>
            <person name="De Goeij J.M."/>
            <person name="Aranda M."/>
            <person name="Bell S.C."/>
            <person name="Webster N.S."/>
        </authorList>
    </citation>
    <scope>NUCLEOTIDE SEQUENCE</scope>
    <source>
        <strain evidence="1">SB0661_bin_32</strain>
    </source>
</reference>